<organism evidence="1 2">
    <name type="scientific">Candidatus Desantisbacteria bacterium CG2_30_40_21</name>
    <dbReference type="NCBI Taxonomy" id="1817895"/>
    <lineage>
        <taxon>Bacteria</taxon>
        <taxon>Candidatus Desantisiibacteriota</taxon>
    </lineage>
</organism>
<dbReference type="Pfam" id="PF12784">
    <property type="entry name" value="PDDEXK_2"/>
    <property type="match status" value="1"/>
</dbReference>
<dbReference type="NCBIfam" id="TIGR01784">
    <property type="entry name" value="T_den_put_tspse"/>
    <property type="match status" value="1"/>
</dbReference>
<dbReference type="Proteomes" id="UP000183085">
    <property type="component" value="Unassembled WGS sequence"/>
</dbReference>
<name>A0A1J5DUH0_9BACT</name>
<sequence>MQFLDVKTDFAFKKVFGSEASKDILISFLNSIIDFDEKEKIVDLTIVDPYQIPMIIGMKDTFVDVKAKLLNHKNVIIEMQVLNVEGFEKRILYNAAKTYSTQLMKAEAFSTLEPIIALTITDFIMFEKIENVISYFSLFEKDTLIKYNDEIELIFIELPKFNKDEEKLETIRDKWIYFIKNAGRLEYTPKTLIKESQIEKAFEIANTASMTKDELETQHKRHDFINLQKGSIELALKQGIEQGMQQGMQQGMEAGEKKKAVEIAKKLLDRGEDREIISAITGLTMEEITAQ</sequence>
<evidence type="ECO:0000313" key="2">
    <source>
        <dbReference type="Proteomes" id="UP000183085"/>
    </source>
</evidence>
<dbReference type="STRING" id="1817895.AUJ95_05910"/>
<dbReference type="AlphaFoldDB" id="A0A1J5DUH0"/>
<evidence type="ECO:0000313" key="1">
    <source>
        <dbReference type="EMBL" id="OIP39099.1"/>
    </source>
</evidence>
<accession>A0A1J5DUH0</accession>
<gene>
    <name evidence="1" type="ORF">AUJ95_05910</name>
</gene>
<dbReference type="PANTHER" id="PTHR41317:SF1">
    <property type="entry name" value="PD-(D_E)XK NUCLEASE FAMILY TRANSPOSASE"/>
    <property type="match status" value="1"/>
</dbReference>
<protein>
    <submittedName>
        <fullName evidence="1">Transposase</fullName>
    </submittedName>
</protein>
<reference evidence="1 2" key="1">
    <citation type="journal article" date="2016" name="Environ. Microbiol.">
        <title>Genomic resolution of a cold subsurface aquifer community provides metabolic insights for novel microbes adapted to high CO concentrations.</title>
        <authorList>
            <person name="Probst A.J."/>
            <person name="Castelle C.J."/>
            <person name="Singh A."/>
            <person name="Brown C.T."/>
            <person name="Anantharaman K."/>
            <person name="Sharon I."/>
            <person name="Hug L.A."/>
            <person name="Burstein D."/>
            <person name="Emerson J.B."/>
            <person name="Thomas B.C."/>
            <person name="Banfield J.F."/>
        </authorList>
    </citation>
    <scope>NUCLEOTIDE SEQUENCE [LARGE SCALE GENOMIC DNA]</scope>
    <source>
        <strain evidence="1">CG2_30_40_21</strain>
    </source>
</reference>
<dbReference type="EMBL" id="MNYI01000160">
    <property type="protein sequence ID" value="OIP39099.1"/>
    <property type="molecule type" value="Genomic_DNA"/>
</dbReference>
<dbReference type="InterPro" id="IPR010106">
    <property type="entry name" value="RpnA"/>
</dbReference>
<dbReference type="PANTHER" id="PTHR41317">
    <property type="entry name" value="PD-(D_E)XK NUCLEASE FAMILY TRANSPOSASE"/>
    <property type="match status" value="1"/>
</dbReference>
<proteinExistence type="predicted"/>
<comment type="caution">
    <text evidence="1">The sequence shown here is derived from an EMBL/GenBank/DDBJ whole genome shotgun (WGS) entry which is preliminary data.</text>
</comment>